<feature type="region of interest" description="Disordered" evidence="4">
    <location>
        <begin position="1791"/>
        <end position="1848"/>
    </location>
</feature>
<sequence>MRFTEIEQQIPQEIEMMFGEEVLKYSIILFTHGDRIDKPIEELIKESCRLRDLVGQCGGRYHVFNNEDQNNREQVNDLLQKIDTMIEQNGGGHYSNQMFEDAHRFRREEEERRRRGEERRKQQEKGCGIKMGGTHLMPKVCLHLVMLGRTGAGKSSTGNTILGRQAFSLLKSYKSVTQDIAAEVGEVCGFAVIVYDTPGISGTEREEELRQFEEIIQKCGSGLCVFLLVLQGDRFTQEEQKIVEKIEQLLEEKHIENTWILFTRGDQLGEENKTINKVINETEYLKKLTQKYEGRFHVFNNKTKGPSDQVKSLITKVFQRNLQRFSKNPWQSIPIRIQDTSDDSLSYRRIVLLGRRGVGKSAAGNTILGQEVFKSTNDSNAITRECSEKRVTVSGSKVSVVDTPPFFDTEMNPEQIMTEIARSVYLSSPGPHAFLIVFKVNIKITEQEQQIPQMIEMMFGEGVLKYSIILFTHGDLLEGKSMEQVIEKNNALRRLVDQCGGRFHVFNNKDQRNRKQAYDLQQKSNIMIEQNEGRYYSNEIYEDAQRFKQEERERTLKEEELRRREEEERKPQKGDNCVKMAYWSELSTHPVSLVKEEVRIVLLGSNADVKASCGNTILGQKVFSESLPPCNLFESHDGMVLERRVVVINTPDLLDLILSPEEHDMRRLFYLTYPGPHALLLVLKPGTFTDLERGVLKLVNNIFGAGASEYVIVIFMHEEQMEYRSTEDSDNVRRAIETLPKACRQPHHHLQRNGDQLEVQKLLESIEKMVEENGGHHLKISDDSKPAEKKETIRDNHQRSNTLPLVCDLRIVLLGKNDSENHKVRNLILGINVCDSEELAALLKHSRTVKGRHVTIINSPQLLQTNISDHQITQTVRECVDLSDPGPHVFILVLQHNDFTEEDMTRVKHVLKLFSKEAIKCTIVITTDEETDGSKMSPTGKNTSVHQLIMECDEGCLQLDETKPELCFEIYKRVDKILKGNQEDHLTCEIQEDVKETRVDEEPINSAKGTKKSTYQKDDGKHKKMKLKIKRRSEGRHFLSLNFSGKQRLNLVLCGSDTTLKDSVSKLLRGKILKPLHERASSEECVKREEKIHGCLISLVKLPALSQLSEEEMMHQTLHCVSLCDPGVHVFLLVVPIGPHTDEDKAEIEKIQKIFDSREHFIVLFTTELTVEEIVFDFVKSTESQNLIRFYGGQCSVLGLKESENSSQIPDLLDYIKKMKTEPYSLQTHMEAQENRFRHGTEERLSENKEQKNQPEGAEAEPGDQECLRIVLIGRTGSGKSATGNTILGRNEFQSRLNADSVTAVCKKGVVEVDGQSVAVVDTPGLFDTTLSHDQVVEEIMKCVSLLSPGPHVFVIVLSLGRFTKEENDTMLLIKKIFGLKASQFSIVLFTRGDELEEESIEDYVKRNNSAELKKLIRDCGNRFLAFNNRDKQDKTQVIQLLNMIEELKNTNDGRYFTNSMFEEAEMSIKRRMEEILKEKETEIQNQKDELKAKYERVVKDMISRFEEEKQRAEEEILKMENQFTEKGEKLKQELEEKEKTEQKKREIENQKRSEEEKQQRAEYHQKIEEIKREIENQRLQYEKQQKEREVEDRKREEKYRQDQEKMKNEQERIIAELRMNQEEETKRDMEEKRRHEEEEEERRRWKIKIKEAENDRKEIQEEIKRQQREWEDEKKHQMREREEEERKRKERHEEQLREKQEELEKMRKRFEREREEERQKIEEERHKQRREKEEKEKEYEEKRHEMKRHYEQLERERKEEWERRKGEDDERREEERNRWKKMIEDLKQEREEEIKRRKRERERKEREQTEREKSKQAYEEEIKDMKKKHEDEARKQAEEFNLREREHQKQNEILQKLYEHLKEEKGEEIEGLQKQVEELRNKPNCVIL</sequence>
<proteinExistence type="inferred from homology"/>
<dbReference type="Proteomes" id="UP000281406">
    <property type="component" value="Unassembled WGS sequence"/>
</dbReference>
<feature type="region of interest" description="Disordered" evidence="4">
    <location>
        <begin position="1228"/>
        <end position="1263"/>
    </location>
</feature>
<dbReference type="PANTHER" id="PTHR10903">
    <property type="entry name" value="GTPASE, IMAP FAMILY MEMBER-RELATED"/>
    <property type="match status" value="1"/>
</dbReference>
<reference evidence="6 7" key="1">
    <citation type="submission" date="2018-10" db="EMBL/GenBank/DDBJ databases">
        <title>Genome assembly for a Yunnan-Guizhou Plateau 3E fish, Anabarilius grahami (Regan), and its evolutionary and genetic applications.</title>
        <authorList>
            <person name="Jiang W."/>
        </authorList>
    </citation>
    <scope>NUCLEOTIDE SEQUENCE [LARGE SCALE GENOMIC DNA]</scope>
    <source>
        <strain evidence="6">AG-KIZ</strain>
        <tissue evidence="6">Muscle</tissue>
    </source>
</reference>
<dbReference type="Pfam" id="PF04548">
    <property type="entry name" value="AIG1"/>
    <property type="match status" value="7"/>
</dbReference>
<gene>
    <name evidence="6" type="ORF">DPX16_0956</name>
</gene>
<dbReference type="InterPro" id="IPR045058">
    <property type="entry name" value="GIMA/IAN/Toc"/>
</dbReference>
<comment type="similarity">
    <text evidence="1">Belongs to the TRAFAC class TrmE-Era-EngA-EngB-Septin-like GTPase superfamily. AIG1/Toc34/Toc159-like paraseptin GTPase family. IAN subfamily.</text>
</comment>
<feature type="compositionally biased region" description="Basic and acidic residues" evidence="4">
    <location>
        <begin position="1231"/>
        <end position="1253"/>
    </location>
</feature>
<evidence type="ECO:0000259" key="5">
    <source>
        <dbReference type="PROSITE" id="PS51720"/>
    </source>
</evidence>
<dbReference type="InterPro" id="IPR006703">
    <property type="entry name" value="G_AIG1"/>
</dbReference>
<comment type="caution">
    <text evidence="6">The sequence shown here is derived from an EMBL/GenBank/DDBJ whole genome shotgun (WGS) entry which is preliminary data.</text>
</comment>
<dbReference type="CDD" id="cd01852">
    <property type="entry name" value="AIG1"/>
    <property type="match status" value="2"/>
</dbReference>
<dbReference type="FunFam" id="3.40.50.300:FF:000366">
    <property type="entry name" value="GTPase, IMAP family member 2"/>
    <property type="match status" value="2"/>
</dbReference>
<feature type="domain" description="AIG1-type G" evidence="5">
    <location>
        <begin position="595"/>
        <end position="789"/>
    </location>
</feature>
<dbReference type="InterPro" id="IPR027417">
    <property type="entry name" value="P-loop_NTPase"/>
</dbReference>
<evidence type="ECO:0000256" key="2">
    <source>
        <dbReference type="ARBA" id="ARBA00022741"/>
    </source>
</evidence>
<protein>
    <submittedName>
        <fullName evidence="6">GTPase IMAP family member 7</fullName>
    </submittedName>
</protein>
<dbReference type="PANTHER" id="PTHR10903:SF170">
    <property type="entry name" value="GTPASE IMAP FAMILY MEMBER 7"/>
    <property type="match status" value="1"/>
</dbReference>
<dbReference type="PROSITE" id="PS51720">
    <property type="entry name" value="G_AIG1"/>
    <property type="match status" value="5"/>
</dbReference>
<feature type="compositionally biased region" description="Basic and acidic residues" evidence="4">
    <location>
        <begin position="1528"/>
        <end position="1637"/>
    </location>
</feature>
<feature type="region of interest" description="Disordered" evidence="4">
    <location>
        <begin position="774"/>
        <end position="795"/>
    </location>
</feature>
<evidence type="ECO:0000256" key="4">
    <source>
        <dbReference type="SAM" id="MobiDB-lite"/>
    </source>
</evidence>
<dbReference type="OrthoDB" id="8954335at2759"/>
<dbReference type="GO" id="GO:0005525">
    <property type="term" value="F:GTP binding"/>
    <property type="evidence" value="ECO:0007669"/>
    <property type="project" value="UniProtKB-KW"/>
</dbReference>
<dbReference type="SUPFAM" id="SSF52540">
    <property type="entry name" value="P-loop containing nucleoside triphosphate hydrolases"/>
    <property type="match status" value="4"/>
</dbReference>
<keyword evidence="3" id="KW-0342">GTP-binding</keyword>
<feature type="domain" description="AIG1-type G" evidence="5">
    <location>
        <begin position="139"/>
        <end position="334"/>
    </location>
</feature>
<name>A0A3N0YWY0_ANAGA</name>
<feature type="domain" description="AIG1-type G" evidence="5">
    <location>
        <begin position="345"/>
        <end position="545"/>
    </location>
</feature>
<feature type="region of interest" description="Disordered" evidence="4">
    <location>
        <begin position="999"/>
        <end position="1022"/>
    </location>
</feature>
<feature type="region of interest" description="Disordered" evidence="4">
    <location>
        <begin position="551"/>
        <end position="571"/>
    </location>
</feature>
<feature type="compositionally biased region" description="Basic and acidic residues" evidence="4">
    <location>
        <begin position="1649"/>
        <end position="1777"/>
    </location>
</feature>
<keyword evidence="7" id="KW-1185">Reference proteome</keyword>
<organism evidence="6 7">
    <name type="scientific">Anabarilius grahami</name>
    <name type="common">Kanglang fish</name>
    <name type="synonym">Barilius grahami</name>
    <dbReference type="NCBI Taxonomy" id="495550"/>
    <lineage>
        <taxon>Eukaryota</taxon>
        <taxon>Metazoa</taxon>
        <taxon>Chordata</taxon>
        <taxon>Craniata</taxon>
        <taxon>Vertebrata</taxon>
        <taxon>Euteleostomi</taxon>
        <taxon>Actinopterygii</taxon>
        <taxon>Neopterygii</taxon>
        <taxon>Teleostei</taxon>
        <taxon>Ostariophysi</taxon>
        <taxon>Cypriniformes</taxon>
        <taxon>Xenocyprididae</taxon>
        <taxon>Xenocypridinae</taxon>
        <taxon>Xenocypridinae incertae sedis</taxon>
        <taxon>Anabarilius</taxon>
    </lineage>
</organism>
<keyword evidence="2" id="KW-0547">Nucleotide-binding</keyword>
<feature type="domain" description="AIG1-type G" evidence="5">
    <location>
        <begin position="1265"/>
        <end position="1466"/>
    </location>
</feature>
<feature type="compositionally biased region" description="Basic and acidic residues" evidence="4">
    <location>
        <begin position="101"/>
        <end position="124"/>
    </location>
</feature>
<feature type="region of interest" description="Disordered" evidence="4">
    <location>
        <begin position="1528"/>
        <end position="1777"/>
    </location>
</feature>
<evidence type="ECO:0000256" key="1">
    <source>
        <dbReference type="ARBA" id="ARBA00008535"/>
    </source>
</evidence>
<feature type="compositionally biased region" description="Basic and acidic residues" evidence="4">
    <location>
        <begin position="1803"/>
        <end position="1848"/>
    </location>
</feature>
<evidence type="ECO:0000313" key="6">
    <source>
        <dbReference type="EMBL" id="ROL50600.1"/>
    </source>
</evidence>
<evidence type="ECO:0000256" key="3">
    <source>
        <dbReference type="ARBA" id="ARBA00023134"/>
    </source>
</evidence>
<evidence type="ECO:0000313" key="7">
    <source>
        <dbReference type="Proteomes" id="UP000281406"/>
    </source>
</evidence>
<dbReference type="EMBL" id="RJVU01019713">
    <property type="protein sequence ID" value="ROL50600.1"/>
    <property type="molecule type" value="Genomic_DNA"/>
</dbReference>
<feature type="region of interest" description="Disordered" evidence="4">
    <location>
        <begin position="101"/>
        <end position="128"/>
    </location>
</feature>
<dbReference type="Gene3D" id="3.40.50.300">
    <property type="entry name" value="P-loop containing nucleotide triphosphate hydrolases"/>
    <property type="match status" value="7"/>
</dbReference>
<feature type="domain" description="AIG1-type G" evidence="5">
    <location>
        <begin position="1"/>
        <end position="103"/>
    </location>
</feature>
<accession>A0A3N0YWY0</accession>